<dbReference type="Pfam" id="PF06051">
    <property type="entry name" value="DUF928"/>
    <property type="match status" value="1"/>
</dbReference>
<accession>A0A2W4VYP6</accession>
<dbReference type="EMBL" id="QBML01000041">
    <property type="protein sequence ID" value="PZO36397.1"/>
    <property type="molecule type" value="Genomic_DNA"/>
</dbReference>
<sequence>MCCLLHIVILTFKFSGGDRIMSLSKKILMASACSCLVASTVIASPFVFDTSSAQAQARKVRYIPPSNLDAPKVSGSGITRSAGCVDATCFIALIPDLQVDDRPAPLTISERPTVYLLVPKIKKGQARFTLNEVDDKLQKATRVYRTTYIFQNNVGVVALKLPDDAPALKLNKNYTWDVILTEDDFGFAETVRGSVRRIELRPKLLKQLESTVNPLEKAALLAQEGIWFESLQALIDAQKSSPKDMEAKKEWSELLKAVKLERAIDKPFLDCCKVKTQNPLGVNIKSY</sequence>
<feature type="signal peptide" evidence="1">
    <location>
        <begin position="1"/>
        <end position="43"/>
    </location>
</feature>
<evidence type="ECO:0000313" key="3">
    <source>
        <dbReference type="Proteomes" id="UP000249467"/>
    </source>
</evidence>
<gene>
    <name evidence="2" type="ORF">DCF19_21595</name>
</gene>
<proteinExistence type="predicted"/>
<protein>
    <recommendedName>
        <fullName evidence="4">DUF928 domain-containing protein</fullName>
    </recommendedName>
</protein>
<dbReference type="InterPro" id="IPR010328">
    <property type="entry name" value="DUF928"/>
</dbReference>
<keyword evidence="1" id="KW-0732">Signal</keyword>
<evidence type="ECO:0000313" key="2">
    <source>
        <dbReference type="EMBL" id="PZO36397.1"/>
    </source>
</evidence>
<organism evidence="2 3">
    <name type="scientific">Pseudanabaena frigida</name>
    <dbReference type="NCBI Taxonomy" id="945775"/>
    <lineage>
        <taxon>Bacteria</taxon>
        <taxon>Bacillati</taxon>
        <taxon>Cyanobacteriota</taxon>
        <taxon>Cyanophyceae</taxon>
        <taxon>Pseudanabaenales</taxon>
        <taxon>Pseudanabaenaceae</taxon>
        <taxon>Pseudanabaena</taxon>
    </lineage>
</organism>
<reference evidence="2 3" key="2">
    <citation type="submission" date="2018-06" db="EMBL/GenBank/DDBJ databases">
        <title>Metagenomic assembly of (sub)arctic Cyanobacteria and their associated microbiome from non-axenic cultures.</title>
        <authorList>
            <person name="Baurain D."/>
        </authorList>
    </citation>
    <scope>NUCLEOTIDE SEQUENCE [LARGE SCALE GENOMIC DNA]</scope>
    <source>
        <strain evidence="2">ULC066bin1</strain>
    </source>
</reference>
<name>A0A2W4VYP6_9CYAN</name>
<reference evidence="2 3" key="1">
    <citation type="submission" date="2018-04" db="EMBL/GenBank/DDBJ databases">
        <authorList>
            <person name="Go L.Y."/>
            <person name="Mitchell J.A."/>
        </authorList>
    </citation>
    <scope>NUCLEOTIDE SEQUENCE [LARGE SCALE GENOMIC DNA]</scope>
    <source>
        <strain evidence="2">ULC066bin1</strain>
    </source>
</reference>
<dbReference type="Proteomes" id="UP000249467">
    <property type="component" value="Unassembled WGS sequence"/>
</dbReference>
<evidence type="ECO:0008006" key="4">
    <source>
        <dbReference type="Google" id="ProtNLM"/>
    </source>
</evidence>
<feature type="chain" id="PRO_5016147817" description="DUF928 domain-containing protein" evidence="1">
    <location>
        <begin position="44"/>
        <end position="287"/>
    </location>
</feature>
<evidence type="ECO:0000256" key="1">
    <source>
        <dbReference type="SAM" id="SignalP"/>
    </source>
</evidence>
<dbReference type="AlphaFoldDB" id="A0A2W4VYP6"/>
<comment type="caution">
    <text evidence="2">The sequence shown here is derived from an EMBL/GenBank/DDBJ whole genome shotgun (WGS) entry which is preliminary data.</text>
</comment>